<gene>
    <name evidence="9" type="ORF">PhCBS80983_g00193</name>
</gene>
<keyword evidence="10" id="KW-1185">Reference proteome</keyword>
<dbReference type="Proteomes" id="UP000318582">
    <property type="component" value="Unassembled WGS sequence"/>
</dbReference>
<feature type="transmembrane region" description="Helical" evidence="8">
    <location>
        <begin position="394"/>
        <end position="417"/>
    </location>
</feature>
<dbReference type="GO" id="GO:0005783">
    <property type="term" value="C:endoplasmic reticulum"/>
    <property type="evidence" value="ECO:0007669"/>
    <property type="project" value="TreeGrafter"/>
</dbReference>
<evidence type="ECO:0000256" key="2">
    <source>
        <dbReference type="ARBA" id="ARBA00009457"/>
    </source>
</evidence>
<dbReference type="GO" id="GO:0005886">
    <property type="term" value="C:plasma membrane"/>
    <property type="evidence" value="ECO:0007669"/>
    <property type="project" value="TreeGrafter"/>
</dbReference>
<evidence type="ECO:0000256" key="5">
    <source>
        <dbReference type="ARBA" id="ARBA00023136"/>
    </source>
</evidence>
<dbReference type="STRING" id="109895.A0A507EGP6"/>
<name>A0A507EGP6_9FUNG</name>
<evidence type="ECO:0000256" key="7">
    <source>
        <dbReference type="SAM" id="MobiDB-lite"/>
    </source>
</evidence>
<evidence type="ECO:0000313" key="10">
    <source>
        <dbReference type="Proteomes" id="UP000318582"/>
    </source>
</evidence>
<feature type="compositionally biased region" description="Low complexity" evidence="7">
    <location>
        <begin position="8"/>
        <end position="20"/>
    </location>
</feature>
<keyword evidence="5 6" id="KW-0472">Membrane</keyword>
<comment type="subcellular location">
    <subcellularLocation>
        <location evidence="1">Membrane</location>
        <topology evidence="1">Multi-pass membrane protein</topology>
    </subcellularLocation>
</comment>
<dbReference type="PIRSF" id="PIRSF015840">
    <property type="entry name" value="DUF284_TM_euk"/>
    <property type="match status" value="1"/>
</dbReference>
<evidence type="ECO:0000256" key="3">
    <source>
        <dbReference type="ARBA" id="ARBA00022692"/>
    </source>
</evidence>
<keyword evidence="3 8" id="KW-0812">Transmembrane</keyword>
<evidence type="ECO:0008006" key="11">
    <source>
        <dbReference type="Google" id="ProtNLM"/>
    </source>
</evidence>
<feature type="transmembrane region" description="Helical" evidence="8">
    <location>
        <begin position="62"/>
        <end position="93"/>
    </location>
</feature>
<sequence>MAGPRQKAAASGSPASDPPSYELAARSRQPLDAGNEEAAAAAAAQSKGKKQKKERPWKQQNLPYFFPILTPTIVATPLAIIALAFIPVGAYLYHANNSIGEITFDYTHCSSAAPPTFAAPAPGTQSTRIAQWQYDSSTSTCSMLIDIGWDLPPPVFMYISLTQFYQNHRLYIKSHSTEQTGGKLFLTAADITGECSWLRYANCDTARNVGTWTGSGNMADMNPDCRTPEANRDAVVKNAAPDAQYFPCGLIANSVFSDDISPLQSGTTNYTLPPKDISWPEDLENYANSPWFTDPSLATSIPTKLIPPPGWRHKYPNGYTATEYPNFATDERLQVWLRKAGFPHFRKLWGKNPDATLPKGVYRVDVVDRFQVRSFGGTKSIILSTLGPLGSRDGFLGITFLVVGCIAAFAAFLVWAVRFRKLGDRSYLSWNAKNQ</sequence>
<dbReference type="GO" id="GO:0045332">
    <property type="term" value="P:phospholipid translocation"/>
    <property type="evidence" value="ECO:0007669"/>
    <property type="project" value="UniProtKB-UniRule"/>
</dbReference>
<keyword evidence="4 8" id="KW-1133">Transmembrane helix</keyword>
<comment type="caution">
    <text evidence="9">The sequence shown here is derived from an EMBL/GenBank/DDBJ whole genome shotgun (WGS) entry which is preliminary data.</text>
</comment>
<dbReference type="InterPro" id="IPR005045">
    <property type="entry name" value="CDC50/LEM3_fam"/>
</dbReference>
<accession>A0A507EGP6</accession>
<dbReference type="PANTHER" id="PTHR10926:SF0">
    <property type="entry name" value="CDC50, ISOFORM A"/>
    <property type="match status" value="1"/>
</dbReference>
<proteinExistence type="inferred from homology"/>
<dbReference type="GO" id="GO:0005794">
    <property type="term" value="C:Golgi apparatus"/>
    <property type="evidence" value="ECO:0007669"/>
    <property type="project" value="TreeGrafter"/>
</dbReference>
<feature type="region of interest" description="Disordered" evidence="7">
    <location>
        <begin position="1"/>
        <end position="56"/>
    </location>
</feature>
<evidence type="ECO:0000256" key="4">
    <source>
        <dbReference type="ARBA" id="ARBA00022989"/>
    </source>
</evidence>
<comment type="similarity">
    <text evidence="2 6">Belongs to the CDC50/LEM3 family.</text>
</comment>
<evidence type="ECO:0000313" key="9">
    <source>
        <dbReference type="EMBL" id="TPX62942.1"/>
    </source>
</evidence>
<dbReference type="PANTHER" id="PTHR10926">
    <property type="entry name" value="CELL CYCLE CONTROL PROTEIN 50"/>
    <property type="match status" value="1"/>
</dbReference>
<evidence type="ECO:0000256" key="1">
    <source>
        <dbReference type="ARBA" id="ARBA00004141"/>
    </source>
</evidence>
<reference evidence="9 10" key="1">
    <citation type="journal article" date="2019" name="Sci. Rep.">
        <title>Comparative genomics of chytrid fungi reveal insights into the obligate biotrophic and pathogenic lifestyle of Synchytrium endobioticum.</title>
        <authorList>
            <person name="van de Vossenberg B.T.L.H."/>
            <person name="Warris S."/>
            <person name="Nguyen H.D.T."/>
            <person name="van Gent-Pelzer M.P.E."/>
            <person name="Joly D.L."/>
            <person name="van de Geest H.C."/>
            <person name="Bonants P.J.M."/>
            <person name="Smith D.S."/>
            <person name="Levesque C.A."/>
            <person name="van der Lee T.A.J."/>
        </authorList>
    </citation>
    <scope>NUCLEOTIDE SEQUENCE [LARGE SCALE GENOMIC DNA]</scope>
    <source>
        <strain evidence="9 10">CBS 809.83</strain>
    </source>
</reference>
<dbReference type="EMBL" id="QEAQ01000001">
    <property type="protein sequence ID" value="TPX62942.1"/>
    <property type="molecule type" value="Genomic_DNA"/>
</dbReference>
<protein>
    <recommendedName>
        <fullName evidence="11">Cell cycle control protein</fullName>
    </recommendedName>
</protein>
<dbReference type="AlphaFoldDB" id="A0A507EGP6"/>
<organism evidence="9 10">
    <name type="scientific">Powellomyces hirtus</name>
    <dbReference type="NCBI Taxonomy" id="109895"/>
    <lineage>
        <taxon>Eukaryota</taxon>
        <taxon>Fungi</taxon>
        <taxon>Fungi incertae sedis</taxon>
        <taxon>Chytridiomycota</taxon>
        <taxon>Chytridiomycota incertae sedis</taxon>
        <taxon>Chytridiomycetes</taxon>
        <taxon>Spizellomycetales</taxon>
        <taxon>Powellomycetaceae</taxon>
        <taxon>Powellomyces</taxon>
    </lineage>
</organism>
<evidence type="ECO:0000256" key="8">
    <source>
        <dbReference type="SAM" id="Phobius"/>
    </source>
</evidence>
<dbReference type="Pfam" id="PF03381">
    <property type="entry name" value="CDC50"/>
    <property type="match status" value="1"/>
</dbReference>
<evidence type="ECO:0000256" key="6">
    <source>
        <dbReference type="PIRNR" id="PIRNR015840"/>
    </source>
</evidence>